<evidence type="ECO:0000256" key="3">
    <source>
        <dbReference type="ARBA" id="ARBA00022771"/>
    </source>
</evidence>
<dbReference type="InterPro" id="IPR001878">
    <property type="entry name" value="Znf_CCHC"/>
</dbReference>
<feature type="compositionally biased region" description="Basic and acidic residues" evidence="6">
    <location>
        <begin position="257"/>
        <end position="267"/>
    </location>
</feature>
<feature type="compositionally biased region" description="Basic and acidic residues" evidence="6">
    <location>
        <begin position="409"/>
        <end position="424"/>
    </location>
</feature>
<feature type="region of interest" description="Disordered" evidence="6">
    <location>
        <begin position="241"/>
        <end position="280"/>
    </location>
</feature>
<proteinExistence type="predicted"/>
<sequence length="1151" mass="127355">MGQIATVLDDLSDNLHHWQGSQRATTLHRIFKRFSSGDLWAAYRRYRHIGIKTHELDRDQTRTILGPSVGAGPFLFIWDVLSIADNHINLIELLSTACLFSGSELPEKGRFLLAVFDTSGRGMLTAKSLCLMGRMVIEVLGKCVPLCRSSKEVYAALRKDIASLLPAYNEILEASDQGQAIGIFETEEFVGQMELSSLLAEIAPAYHKLPLSDTSATAGKSDGTDVVTMFQRMRLRKSLVDAANAEGARKASSGQPVRKEGMPHEDPNTSPYREASSDDDCVYSRVDTPVVMERSYSNEDNGEPMSRGEHSRTDSLCDVPLASSVGQVVEEEVVTRGEGSGGVVKGEAMLCHQESQTDITGQLIEELLSMRDKQQEGILSSNRASHIDQRVLSDTEENADDSDGFVDGSSDRSEGSARREVERDVASTVARGAALAAVRSLRLSNGDARESQQETGALARSVVVSVIQSAMAEWCMGSDRSGGESVATCSVMEDKEEEDEPQYSLLSQLICYKALVSAILNTTQTSPNHPAASLKDQPVDDRGIARMYVTRLSCSVVELDRNHPESTLQYLSVTDKKIFFESIDVNGIHASCERIKKQADETTRSNVSEAIKQRYLIEDTRQLRGYVRRELRRIGNCLLAAGQKGVRGLLERNKRKADDDGVGGAGALGALEAWFFKGNVTTVVDSGTSEQSVQRQRVYGFRKGRAVMMEGGLVEDGLGGRGAFRRIEVIIIPDVGLEPLREWYKRVIMIVLGAFPIDDYRRHPTVCRNCGLAGHSEGQCDKEQVCYNCRRSGHRVSDCPVKERICRRCREPGHEEKDCRNLPRCLVCGKEGHWASECYMKDVMCLNCRKMGHKARDCPNDIVCIKCHKEGHKVADCPMIKGEDRAVAMEEEDSFECGDGIDSRGSSIVVMDDRLADRGSQHYCLNCKAYGHFARECPNEPVCNACGTEGHIAANCPRQGGRGRRSRSRERSLGRFDDDMCLNCKRKGHKTWDCPNEVVCNRCGRSGHKAYECREGDDEAKRAGSPRRGSLKDCYICGHLGHIAAECPRNHRASRIEEPVYLASRFEGELCYNCHQRGHLARDCRRAPICRICHRDGHIAAECPNMRGSTVEQSLCLNCRQSGHLARDCPNPPVCNRCNKVGHKAAACEAF</sequence>
<feature type="domain" description="CCHC-type" evidence="7">
    <location>
        <begin position="1000"/>
        <end position="1015"/>
    </location>
</feature>
<keyword evidence="4" id="KW-0862">Zinc</keyword>
<feature type="compositionally biased region" description="Acidic residues" evidence="6">
    <location>
        <begin position="394"/>
        <end position="404"/>
    </location>
</feature>
<feature type="domain" description="CCHC-type" evidence="7">
    <location>
        <begin position="786"/>
        <end position="800"/>
    </location>
</feature>
<feature type="domain" description="CCHC-type" evidence="7">
    <location>
        <begin position="981"/>
        <end position="996"/>
    </location>
</feature>
<feature type="domain" description="CCHC-type" evidence="7">
    <location>
        <begin position="1090"/>
        <end position="1105"/>
    </location>
</feature>
<keyword evidence="3 5" id="KW-0863">Zinc-finger</keyword>
<reference evidence="8 9" key="1">
    <citation type="submission" date="2020-04" db="EMBL/GenBank/DDBJ databases">
        <title>Perkinsus chesapeaki whole genome sequence.</title>
        <authorList>
            <person name="Bogema D.R."/>
        </authorList>
    </citation>
    <scope>NUCLEOTIDE SEQUENCE [LARGE SCALE GENOMIC DNA]</scope>
    <source>
        <strain evidence="8">ATCC PRA-425</strain>
    </source>
</reference>
<feature type="domain" description="CCHC-type" evidence="7">
    <location>
        <begin position="824"/>
        <end position="838"/>
    </location>
</feature>
<keyword evidence="2" id="KW-0677">Repeat</keyword>
<dbReference type="Proteomes" id="UP000591131">
    <property type="component" value="Unassembled WGS sequence"/>
</dbReference>
<feature type="region of interest" description="Disordered" evidence="6">
    <location>
        <begin position="293"/>
        <end position="313"/>
    </location>
</feature>
<feature type="domain" description="CCHC-type" evidence="7">
    <location>
        <begin position="1034"/>
        <end position="1049"/>
    </location>
</feature>
<dbReference type="Gene3D" id="4.10.60.10">
    <property type="entry name" value="Zinc finger, CCHC-type"/>
    <property type="match status" value="8"/>
</dbReference>
<feature type="domain" description="CCHC-type" evidence="7">
    <location>
        <begin position="1116"/>
        <end position="1131"/>
    </location>
</feature>
<feature type="domain" description="CCHC-type" evidence="7">
    <location>
        <begin position="806"/>
        <end position="821"/>
    </location>
</feature>
<protein>
    <recommendedName>
        <fullName evidence="7">CCHC-type domain-containing protein</fullName>
    </recommendedName>
</protein>
<dbReference type="EMBL" id="JAAPAO010000136">
    <property type="protein sequence ID" value="KAF4671512.1"/>
    <property type="molecule type" value="Genomic_DNA"/>
</dbReference>
<feature type="domain" description="CCHC-type" evidence="7">
    <location>
        <begin position="924"/>
        <end position="939"/>
    </location>
</feature>
<evidence type="ECO:0000256" key="1">
    <source>
        <dbReference type="ARBA" id="ARBA00022723"/>
    </source>
</evidence>
<evidence type="ECO:0000313" key="9">
    <source>
        <dbReference type="Proteomes" id="UP000591131"/>
    </source>
</evidence>
<keyword evidence="1" id="KW-0479">Metal-binding</keyword>
<dbReference type="PANTHER" id="PTHR47103">
    <property type="entry name" value="DNA-BINDING PROTEIN"/>
    <property type="match status" value="1"/>
</dbReference>
<accession>A0A7J6MIQ6</accession>
<dbReference type="SMART" id="SM00343">
    <property type="entry name" value="ZnF_C2HC"/>
    <property type="match status" value="15"/>
</dbReference>
<dbReference type="GO" id="GO:0003676">
    <property type="term" value="F:nucleic acid binding"/>
    <property type="evidence" value="ECO:0007669"/>
    <property type="project" value="InterPro"/>
</dbReference>
<comment type="caution">
    <text evidence="8">The sequence shown here is derived from an EMBL/GenBank/DDBJ whole genome shotgun (WGS) entry which is preliminary data.</text>
</comment>
<dbReference type="PROSITE" id="PS50158">
    <property type="entry name" value="ZF_CCHC"/>
    <property type="match status" value="13"/>
</dbReference>
<feature type="region of interest" description="Disordered" evidence="6">
    <location>
        <begin position="377"/>
        <end position="424"/>
    </location>
</feature>
<name>A0A7J6MIQ6_PERCH</name>
<dbReference type="PANTHER" id="PTHR47103:SF8">
    <property type="entry name" value="DNA-BINDING PROTEIN"/>
    <property type="match status" value="1"/>
</dbReference>
<dbReference type="GO" id="GO:0008270">
    <property type="term" value="F:zinc ion binding"/>
    <property type="evidence" value="ECO:0007669"/>
    <property type="project" value="UniProtKB-KW"/>
</dbReference>
<evidence type="ECO:0000256" key="6">
    <source>
        <dbReference type="SAM" id="MobiDB-lite"/>
    </source>
</evidence>
<keyword evidence="9" id="KW-1185">Reference proteome</keyword>
<evidence type="ECO:0000256" key="2">
    <source>
        <dbReference type="ARBA" id="ARBA00022737"/>
    </source>
</evidence>
<feature type="domain" description="CCHC-type" evidence="7">
    <location>
        <begin position="1071"/>
        <end position="1086"/>
    </location>
</feature>
<evidence type="ECO:0000256" key="4">
    <source>
        <dbReference type="ARBA" id="ARBA00022833"/>
    </source>
</evidence>
<feature type="domain" description="CCHC-type" evidence="7">
    <location>
        <begin position="845"/>
        <end position="860"/>
    </location>
</feature>
<dbReference type="Pfam" id="PF00098">
    <property type="entry name" value="zf-CCHC"/>
    <property type="match status" value="7"/>
</dbReference>
<evidence type="ECO:0000313" key="8">
    <source>
        <dbReference type="EMBL" id="KAF4671512.1"/>
    </source>
</evidence>
<feature type="domain" description="CCHC-type" evidence="7">
    <location>
        <begin position="864"/>
        <end position="878"/>
    </location>
</feature>
<evidence type="ECO:0000256" key="5">
    <source>
        <dbReference type="PROSITE-ProRule" id="PRU00047"/>
    </source>
</evidence>
<dbReference type="OrthoDB" id="606605at2759"/>
<dbReference type="SUPFAM" id="SSF57756">
    <property type="entry name" value="Retrovirus zinc finger-like domains"/>
    <property type="match status" value="8"/>
</dbReference>
<gene>
    <name evidence="8" type="ORF">FOL47_001495</name>
</gene>
<evidence type="ECO:0000259" key="7">
    <source>
        <dbReference type="PROSITE" id="PS50158"/>
    </source>
</evidence>
<dbReference type="InterPro" id="IPR036875">
    <property type="entry name" value="Znf_CCHC_sf"/>
</dbReference>
<dbReference type="AlphaFoldDB" id="A0A7J6MIQ6"/>
<feature type="domain" description="CCHC-type" evidence="7">
    <location>
        <begin position="943"/>
        <end position="958"/>
    </location>
</feature>
<organism evidence="8 9">
    <name type="scientific">Perkinsus chesapeaki</name>
    <name type="common">Clam parasite</name>
    <name type="synonym">Perkinsus andrewsi</name>
    <dbReference type="NCBI Taxonomy" id="330153"/>
    <lineage>
        <taxon>Eukaryota</taxon>
        <taxon>Sar</taxon>
        <taxon>Alveolata</taxon>
        <taxon>Perkinsozoa</taxon>
        <taxon>Perkinsea</taxon>
        <taxon>Perkinsida</taxon>
        <taxon>Perkinsidae</taxon>
        <taxon>Perkinsus</taxon>
    </lineage>
</organism>